<dbReference type="AlphaFoldDB" id="A0AAP0EG89"/>
<comment type="caution">
    <text evidence="2">The sequence shown here is derived from an EMBL/GenBank/DDBJ whole genome shotgun (WGS) entry which is preliminary data.</text>
</comment>
<evidence type="ECO:0000256" key="1">
    <source>
        <dbReference type="SAM" id="MobiDB-lite"/>
    </source>
</evidence>
<feature type="region of interest" description="Disordered" evidence="1">
    <location>
        <begin position="14"/>
        <end position="97"/>
    </location>
</feature>
<reference evidence="2 3" key="1">
    <citation type="submission" date="2024-01" db="EMBL/GenBank/DDBJ databases">
        <title>Genome assemblies of Stephania.</title>
        <authorList>
            <person name="Yang L."/>
        </authorList>
    </citation>
    <scope>NUCLEOTIDE SEQUENCE [LARGE SCALE GENOMIC DNA]</scope>
    <source>
        <strain evidence="2">YNDBR</strain>
        <tissue evidence="2">Leaf</tissue>
    </source>
</reference>
<protein>
    <submittedName>
        <fullName evidence="2">Uncharacterized protein</fullName>
    </submittedName>
</protein>
<dbReference type="Proteomes" id="UP001420932">
    <property type="component" value="Unassembled WGS sequence"/>
</dbReference>
<gene>
    <name evidence="2" type="ORF">Syun_027827</name>
</gene>
<feature type="region of interest" description="Disordered" evidence="1">
    <location>
        <begin position="192"/>
        <end position="217"/>
    </location>
</feature>
<evidence type="ECO:0000313" key="3">
    <source>
        <dbReference type="Proteomes" id="UP001420932"/>
    </source>
</evidence>
<feature type="region of interest" description="Disordered" evidence="1">
    <location>
        <begin position="133"/>
        <end position="166"/>
    </location>
</feature>
<sequence>MLRLGGAAGADAIRVARLQSSRPVSWSATAVEAADGGSSEPGDRHAEARGQQLQRDRSPARQTVSAEDDAKARTASSSSGPGGGAVVGEDDEKSKEEIRRFQKRVLEFWEAEYVRKKRVDRVSRQDIDGELTRAQRRAEVAMTSTNPSAPADHGKRRPQIDSYWNDKQHATHTLSVRGCPFLGDAVEAEASNVPVGSRSSSEAETTISQMQASGGSS</sequence>
<dbReference type="EMBL" id="JBBNAF010000012">
    <property type="protein sequence ID" value="KAK9092916.1"/>
    <property type="molecule type" value="Genomic_DNA"/>
</dbReference>
<name>A0AAP0EG89_9MAGN</name>
<organism evidence="2 3">
    <name type="scientific">Stephania yunnanensis</name>
    <dbReference type="NCBI Taxonomy" id="152371"/>
    <lineage>
        <taxon>Eukaryota</taxon>
        <taxon>Viridiplantae</taxon>
        <taxon>Streptophyta</taxon>
        <taxon>Embryophyta</taxon>
        <taxon>Tracheophyta</taxon>
        <taxon>Spermatophyta</taxon>
        <taxon>Magnoliopsida</taxon>
        <taxon>Ranunculales</taxon>
        <taxon>Menispermaceae</taxon>
        <taxon>Menispermoideae</taxon>
        <taxon>Cissampelideae</taxon>
        <taxon>Stephania</taxon>
    </lineage>
</organism>
<feature type="compositionally biased region" description="Polar residues" evidence="1">
    <location>
        <begin position="197"/>
        <end position="217"/>
    </location>
</feature>
<evidence type="ECO:0000313" key="2">
    <source>
        <dbReference type="EMBL" id="KAK9092916.1"/>
    </source>
</evidence>
<proteinExistence type="predicted"/>
<feature type="compositionally biased region" description="Polar residues" evidence="1">
    <location>
        <begin position="18"/>
        <end position="28"/>
    </location>
</feature>
<feature type="compositionally biased region" description="Basic and acidic residues" evidence="1">
    <location>
        <begin position="41"/>
        <end position="59"/>
    </location>
</feature>
<keyword evidence="3" id="KW-1185">Reference proteome</keyword>
<accession>A0AAP0EG89</accession>